<evidence type="ECO:0000259" key="8">
    <source>
        <dbReference type="PROSITE" id="PS50893"/>
    </source>
</evidence>
<evidence type="ECO:0000313" key="9">
    <source>
        <dbReference type="EMBL" id="MFD2114663.1"/>
    </source>
</evidence>
<dbReference type="RefSeq" id="WP_377769685.1">
    <property type="nucleotide sequence ID" value="NZ_JBHUHO010000008.1"/>
</dbReference>
<dbReference type="Pfam" id="PF08352">
    <property type="entry name" value="oligo_HPY"/>
    <property type="match status" value="1"/>
</dbReference>
<accession>A0ABW4YG76</accession>
<dbReference type="GO" id="GO:0005524">
    <property type="term" value="F:ATP binding"/>
    <property type="evidence" value="ECO:0007669"/>
    <property type="project" value="UniProtKB-KW"/>
</dbReference>
<dbReference type="SMART" id="SM00382">
    <property type="entry name" value="AAA"/>
    <property type="match status" value="1"/>
</dbReference>
<dbReference type="SUPFAM" id="SSF52540">
    <property type="entry name" value="P-loop containing nucleoside triphosphate hydrolases"/>
    <property type="match status" value="1"/>
</dbReference>
<proteinExistence type="inferred from homology"/>
<dbReference type="PANTHER" id="PTHR43297:SF2">
    <property type="entry name" value="DIPEPTIDE TRANSPORT ATP-BINDING PROTEIN DPPD"/>
    <property type="match status" value="1"/>
</dbReference>
<dbReference type="CDD" id="cd03257">
    <property type="entry name" value="ABC_NikE_OppD_transporters"/>
    <property type="match status" value="1"/>
</dbReference>
<keyword evidence="4" id="KW-1003">Cell membrane</keyword>
<comment type="caution">
    <text evidence="9">The sequence shown here is derived from an EMBL/GenBank/DDBJ whole genome shotgun (WGS) entry which is preliminary data.</text>
</comment>
<dbReference type="Proteomes" id="UP001597362">
    <property type="component" value="Unassembled WGS sequence"/>
</dbReference>
<evidence type="ECO:0000256" key="3">
    <source>
        <dbReference type="ARBA" id="ARBA00022448"/>
    </source>
</evidence>
<comment type="subcellular location">
    <subcellularLocation>
        <location evidence="1">Cell membrane</location>
        <topology evidence="1">Peripheral membrane protein</topology>
    </subcellularLocation>
</comment>
<dbReference type="PROSITE" id="PS50893">
    <property type="entry name" value="ABC_TRANSPORTER_2"/>
    <property type="match status" value="1"/>
</dbReference>
<protein>
    <submittedName>
        <fullName evidence="9">ABC transporter ATP-binding protein</fullName>
    </submittedName>
</protein>
<evidence type="ECO:0000256" key="4">
    <source>
        <dbReference type="ARBA" id="ARBA00022475"/>
    </source>
</evidence>
<sequence>MIRRKQMKQAALKANNGENMLLQVNQLSTRFLTERGKVTAVDKISFQVNKGEIIGIVGESGSGKSVMSQSILRLLDYTDEVEYDGEVLFQQLDLLSASTAQLRKIRGADISMIFQDPLSSLNPVYTIGNQLEEVLRLHLKLSRKAARLKAIELLRLTGIPSPEVRVKEYPHQLSGGMQQRVMIAMALACEPQLLIADEPTTALDVTIQAQILQLILQLREKIGMAVLFITHDLGVVSELCTSVKVMYLGQIVEESSTAKLFERPLHPYTQGLLRSMPQLDGDREQPLHVIKGTVPSLLDVPAGCRFATRCPFANMQCSKEEPPMEIVDSNHRVKCWRVREINDMGKGATAYVH</sequence>
<keyword evidence="6 9" id="KW-0067">ATP-binding</keyword>
<comment type="similarity">
    <text evidence="2">Belongs to the ABC transporter superfamily.</text>
</comment>
<evidence type="ECO:0000256" key="7">
    <source>
        <dbReference type="ARBA" id="ARBA00023136"/>
    </source>
</evidence>
<evidence type="ECO:0000313" key="10">
    <source>
        <dbReference type="Proteomes" id="UP001597362"/>
    </source>
</evidence>
<dbReference type="InterPro" id="IPR050388">
    <property type="entry name" value="ABC_Ni/Peptide_Import"/>
</dbReference>
<keyword evidence="3" id="KW-0813">Transport</keyword>
<organism evidence="9 10">
    <name type="scientific">Paenibacillus yanchengensis</name>
    <dbReference type="NCBI Taxonomy" id="2035833"/>
    <lineage>
        <taxon>Bacteria</taxon>
        <taxon>Bacillati</taxon>
        <taxon>Bacillota</taxon>
        <taxon>Bacilli</taxon>
        <taxon>Bacillales</taxon>
        <taxon>Paenibacillaceae</taxon>
        <taxon>Paenibacillus</taxon>
    </lineage>
</organism>
<evidence type="ECO:0000256" key="6">
    <source>
        <dbReference type="ARBA" id="ARBA00022840"/>
    </source>
</evidence>
<feature type="domain" description="ABC transporter" evidence="8">
    <location>
        <begin position="22"/>
        <end position="273"/>
    </location>
</feature>
<evidence type="ECO:0000256" key="1">
    <source>
        <dbReference type="ARBA" id="ARBA00004202"/>
    </source>
</evidence>
<dbReference type="PROSITE" id="PS00211">
    <property type="entry name" value="ABC_TRANSPORTER_1"/>
    <property type="match status" value="1"/>
</dbReference>
<gene>
    <name evidence="9" type="ORF">ACFSJH_02730</name>
</gene>
<keyword evidence="10" id="KW-1185">Reference proteome</keyword>
<keyword evidence="5" id="KW-0547">Nucleotide-binding</keyword>
<dbReference type="InterPro" id="IPR003439">
    <property type="entry name" value="ABC_transporter-like_ATP-bd"/>
</dbReference>
<dbReference type="InterPro" id="IPR027417">
    <property type="entry name" value="P-loop_NTPase"/>
</dbReference>
<dbReference type="InterPro" id="IPR003593">
    <property type="entry name" value="AAA+_ATPase"/>
</dbReference>
<dbReference type="Pfam" id="PF00005">
    <property type="entry name" value="ABC_tran"/>
    <property type="match status" value="1"/>
</dbReference>
<reference evidence="10" key="1">
    <citation type="journal article" date="2019" name="Int. J. Syst. Evol. Microbiol.">
        <title>The Global Catalogue of Microorganisms (GCM) 10K type strain sequencing project: providing services to taxonomists for standard genome sequencing and annotation.</title>
        <authorList>
            <consortium name="The Broad Institute Genomics Platform"/>
            <consortium name="The Broad Institute Genome Sequencing Center for Infectious Disease"/>
            <person name="Wu L."/>
            <person name="Ma J."/>
        </authorList>
    </citation>
    <scope>NUCLEOTIDE SEQUENCE [LARGE SCALE GENOMIC DNA]</scope>
    <source>
        <strain evidence="10">GH52</strain>
    </source>
</reference>
<name>A0ABW4YG76_9BACL</name>
<dbReference type="EMBL" id="JBHUHO010000008">
    <property type="protein sequence ID" value="MFD2114663.1"/>
    <property type="molecule type" value="Genomic_DNA"/>
</dbReference>
<evidence type="ECO:0000256" key="2">
    <source>
        <dbReference type="ARBA" id="ARBA00005417"/>
    </source>
</evidence>
<dbReference type="PANTHER" id="PTHR43297">
    <property type="entry name" value="OLIGOPEPTIDE TRANSPORT ATP-BINDING PROTEIN APPD"/>
    <property type="match status" value="1"/>
</dbReference>
<evidence type="ECO:0000256" key="5">
    <source>
        <dbReference type="ARBA" id="ARBA00022741"/>
    </source>
</evidence>
<keyword evidence="7" id="KW-0472">Membrane</keyword>
<dbReference type="InterPro" id="IPR013563">
    <property type="entry name" value="Oligopep_ABC_C"/>
</dbReference>
<dbReference type="NCBIfam" id="TIGR01727">
    <property type="entry name" value="oligo_HPY"/>
    <property type="match status" value="1"/>
</dbReference>
<dbReference type="InterPro" id="IPR017871">
    <property type="entry name" value="ABC_transporter-like_CS"/>
</dbReference>
<dbReference type="Gene3D" id="3.40.50.300">
    <property type="entry name" value="P-loop containing nucleotide triphosphate hydrolases"/>
    <property type="match status" value="1"/>
</dbReference>